<protein>
    <submittedName>
        <fullName evidence="3">Uncharacterized protein</fullName>
    </submittedName>
</protein>
<feature type="region of interest" description="Disordered" evidence="2">
    <location>
        <begin position="511"/>
        <end position="566"/>
    </location>
</feature>
<dbReference type="AlphaFoldDB" id="A0A6A3CZ70"/>
<name>A0A6A3CZ70_HIBSY</name>
<feature type="compositionally biased region" description="Basic and acidic residues" evidence="2">
    <location>
        <begin position="58"/>
        <end position="75"/>
    </location>
</feature>
<evidence type="ECO:0000256" key="1">
    <source>
        <dbReference type="SAM" id="Coils"/>
    </source>
</evidence>
<feature type="coiled-coil region" evidence="1">
    <location>
        <begin position="226"/>
        <end position="370"/>
    </location>
</feature>
<feature type="region of interest" description="Disordered" evidence="2">
    <location>
        <begin position="619"/>
        <end position="655"/>
    </location>
</feature>
<dbReference type="OrthoDB" id="1927957at2759"/>
<feature type="compositionally biased region" description="Polar residues" evidence="2">
    <location>
        <begin position="639"/>
        <end position="648"/>
    </location>
</feature>
<evidence type="ECO:0000256" key="2">
    <source>
        <dbReference type="SAM" id="MobiDB-lite"/>
    </source>
</evidence>
<accession>A0A6A3CZ70</accession>
<feature type="compositionally biased region" description="Acidic residues" evidence="2">
    <location>
        <begin position="76"/>
        <end position="85"/>
    </location>
</feature>
<evidence type="ECO:0000313" key="4">
    <source>
        <dbReference type="Proteomes" id="UP000436088"/>
    </source>
</evidence>
<gene>
    <name evidence="3" type="ORF">F3Y22_tig00000656pilonHSYRG00009</name>
</gene>
<proteinExistence type="predicted"/>
<dbReference type="EMBL" id="VEPZ02000054">
    <property type="protein sequence ID" value="KAE8734895.1"/>
    <property type="molecule type" value="Genomic_DNA"/>
</dbReference>
<evidence type="ECO:0000313" key="3">
    <source>
        <dbReference type="EMBL" id="KAE8734895.1"/>
    </source>
</evidence>
<reference evidence="3" key="1">
    <citation type="submission" date="2019-09" db="EMBL/GenBank/DDBJ databases">
        <title>Draft genome information of white flower Hibiscus syriacus.</title>
        <authorList>
            <person name="Kim Y.-M."/>
        </authorList>
    </citation>
    <scope>NUCLEOTIDE SEQUENCE [LARGE SCALE GENOMIC DNA]</scope>
    <source>
        <strain evidence="3">YM2019G1</strain>
    </source>
</reference>
<dbReference type="PANTHER" id="PTHR31071:SF2">
    <property type="entry name" value="ACTIN CYTOSKELETON-REGULATORY COMPLEX PAN-LIKE PROTEIN"/>
    <property type="match status" value="1"/>
</dbReference>
<dbReference type="PANTHER" id="PTHR31071">
    <property type="entry name" value="GB|AAF24581.1"/>
    <property type="match status" value="1"/>
</dbReference>
<sequence length="696" mass="78702">MKVTGKVSLRAALSGRIPKDADLKPATKRKTRNRRWKRVVGTPVVGRRSRPETPLMEWKVEEKEKEKEKGRGVEEEHAEEEEVEEDGCRRGGGRGSRRQGVSKVSARKLAAGLRRLQLQETVAPGGAGRSDWLGFKSGKDFMGVPYLYHQKDKNHGLEDPLQSPSSVSGEKNGLLRKIEPSIQFSNSAMEGATKWDPVCLKTTDEARKIYNHMKRIDQQVSAVSIVSTLEAELAQARTHIEELETEHRSSKKKLEHFLRKVSEERATWRSREHEKIRAFVEDVKADLNREKKKRQRLEIVNSKVVNELAAAKLSAKQYMQDYEKERKARELIEEVCDELAKEIGEDKAEAEEIKRDSMKLREEVDEERKMLQMAEVWREERVKMKLIDAKVALEERYSQMNKLIADLETFLRSRTGNLDVKDLREVESLRQAALSVNVEEIKEFTYEPANPDDIFADFEDVLAEANEREIEQCTAYSPASHASKVHTVSPEMKMMKKDSTARHSNALYNQNDEIEEDESGWETVSPFEDQGSSYSPDESAASASKNHQDSNFSGSGTEWEGNAYGDTPNTEISEVCSLPARKSKVSSIARLWRSCPNNGDNYKIVSVEGAHGRLSNGRTSIGSFVSPDRGSGKGGFSPSAGQWSSPDSSHSHIMKGMKGCMDWPRGAQKNSLKARLLEARMESQKVQLRHVLKQKI</sequence>
<dbReference type="Proteomes" id="UP000436088">
    <property type="component" value="Unassembled WGS sequence"/>
</dbReference>
<feature type="region of interest" description="Disordered" evidence="2">
    <location>
        <begin position="15"/>
        <end position="103"/>
    </location>
</feature>
<organism evidence="3 4">
    <name type="scientific">Hibiscus syriacus</name>
    <name type="common">Rose of Sharon</name>
    <dbReference type="NCBI Taxonomy" id="106335"/>
    <lineage>
        <taxon>Eukaryota</taxon>
        <taxon>Viridiplantae</taxon>
        <taxon>Streptophyta</taxon>
        <taxon>Embryophyta</taxon>
        <taxon>Tracheophyta</taxon>
        <taxon>Spermatophyta</taxon>
        <taxon>Magnoliopsida</taxon>
        <taxon>eudicotyledons</taxon>
        <taxon>Gunneridae</taxon>
        <taxon>Pentapetalae</taxon>
        <taxon>rosids</taxon>
        <taxon>malvids</taxon>
        <taxon>Malvales</taxon>
        <taxon>Malvaceae</taxon>
        <taxon>Malvoideae</taxon>
        <taxon>Hibiscus</taxon>
    </lineage>
</organism>
<comment type="caution">
    <text evidence="3">The sequence shown here is derived from an EMBL/GenBank/DDBJ whole genome shotgun (WGS) entry which is preliminary data.</text>
</comment>
<keyword evidence="4" id="KW-1185">Reference proteome</keyword>
<feature type="compositionally biased region" description="Polar residues" evidence="2">
    <location>
        <begin position="530"/>
        <end position="556"/>
    </location>
</feature>
<dbReference type="InterPro" id="IPR043424">
    <property type="entry name" value="BLT-like"/>
</dbReference>
<keyword evidence="1" id="KW-0175">Coiled coil</keyword>
<feature type="compositionally biased region" description="Basic residues" evidence="2">
    <location>
        <begin position="26"/>
        <end position="38"/>
    </location>
</feature>